<dbReference type="AlphaFoldDB" id="A0A0B3RQZ7"/>
<dbReference type="EMBL" id="JSUQ01000028">
    <property type="protein sequence ID" value="KHQ50317.1"/>
    <property type="molecule type" value="Genomic_DNA"/>
</dbReference>
<dbReference type="PROSITE" id="PS51898">
    <property type="entry name" value="TYR_RECOMBINASE"/>
    <property type="match status" value="1"/>
</dbReference>
<dbReference type="InterPro" id="IPR011010">
    <property type="entry name" value="DNA_brk_join_enz"/>
</dbReference>
<evidence type="ECO:0000313" key="7">
    <source>
        <dbReference type="Proteomes" id="UP000030960"/>
    </source>
</evidence>
<evidence type="ECO:0000256" key="1">
    <source>
        <dbReference type="ARBA" id="ARBA00008857"/>
    </source>
</evidence>
<dbReference type="OrthoDB" id="7816950at2"/>
<proteinExistence type="inferred from homology"/>
<dbReference type="SUPFAM" id="SSF56349">
    <property type="entry name" value="DNA breaking-rejoining enzymes"/>
    <property type="match status" value="1"/>
</dbReference>
<dbReference type="GO" id="GO:0006310">
    <property type="term" value="P:DNA recombination"/>
    <property type="evidence" value="ECO:0007669"/>
    <property type="project" value="UniProtKB-KW"/>
</dbReference>
<reference evidence="6 7" key="1">
    <citation type="submission" date="2014-10" db="EMBL/GenBank/DDBJ databases">
        <title>Genome sequence of Ponticoccus sp. strain UMTAT08 isolated from clonal culture of toxic dinoflagellate Alexandrium tamiyavanichii.</title>
        <authorList>
            <person name="Gan H.Y."/>
            <person name="Muhd D.-D."/>
            <person name="Mohd Noor M.E."/>
            <person name="Yeong Y.S."/>
            <person name="Usup G."/>
        </authorList>
    </citation>
    <scope>NUCLEOTIDE SEQUENCE [LARGE SCALE GENOMIC DNA]</scope>
    <source>
        <strain evidence="6 7">UMTAT08</strain>
    </source>
</reference>
<feature type="domain" description="Tyr recombinase" evidence="5">
    <location>
        <begin position="180"/>
        <end position="376"/>
    </location>
</feature>
<keyword evidence="4" id="KW-0233">DNA recombination</keyword>
<evidence type="ECO:0000313" key="6">
    <source>
        <dbReference type="EMBL" id="KHQ50317.1"/>
    </source>
</evidence>
<organism evidence="6 7">
    <name type="scientific">Mameliella alba</name>
    <dbReference type="NCBI Taxonomy" id="561184"/>
    <lineage>
        <taxon>Bacteria</taxon>
        <taxon>Pseudomonadati</taxon>
        <taxon>Pseudomonadota</taxon>
        <taxon>Alphaproteobacteria</taxon>
        <taxon>Rhodobacterales</taxon>
        <taxon>Roseobacteraceae</taxon>
        <taxon>Mameliella</taxon>
    </lineage>
</organism>
<dbReference type="RefSeq" id="WP_043146406.1">
    <property type="nucleotide sequence ID" value="NZ_JSUQ01000028.1"/>
</dbReference>
<dbReference type="Gene3D" id="1.10.150.130">
    <property type="match status" value="1"/>
</dbReference>
<name>A0A0B3RQZ7_9RHOB</name>
<dbReference type="GO" id="GO:0003677">
    <property type="term" value="F:DNA binding"/>
    <property type="evidence" value="ECO:0007669"/>
    <property type="project" value="UniProtKB-KW"/>
</dbReference>
<accession>A0A0B3RQZ7</accession>
<dbReference type="InterPro" id="IPR002104">
    <property type="entry name" value="Integrase_catalytic"/>
</dbReference>
<keyword evidence="7" id="KW-1185">Reference proteome</keyword>
<dbReference type="InterPro" id="IPR050808">
    <property type="entry name" value="Phage_Integrase"/>
</dbReference>
<dbReference type="GO" id="GO:0015074">
    <property type="term" value="P:DNA integration"/>
    <property type="evidence" value="ECO:0007669"/>
    <property type="project" value="UniProtKB-KW"/>
</dbReference>
<evidence type="ECO:0000259" key="5">
    <source>
        <dbReference type="PROSITE" id="PS51898"/>
    </source>
</evidence>
<dbReference type="STRING" id="561184.SAMN05216376_111158"/>
<dbReference type="PANTHER" id="PTHR30629:SF2">
    <property type="entry name" value="PROPHAGE INTEGRASE INTS-RELATED"/>
    <property type="match status" value="1"/>
</dbReference>
<dbReference type="Pfam" id="PF00589">
    <property type="entry name" value="Phage_integrase"/>
    <property type="match status" value="1"/>
</dbReference>
<keyword evidence="2" id="KW-0229">DNA integration</keyword>
<evidence type="ECO:0000256" key="4">
    <source>
        <dbReference type="ARBA" id="ARBA00023172"/>
    </source>
</evidence>
<keyword evidence="3" id="KW-0238">DNA-binding</keyword>
<dbReference type="InterPro" id="IPR013762">
    <property type="entry name" value="Integrase-like_cat_sf"/>
</dbReference>
<protein>
    <submittedName>
        <fullName evidence="6">Phage integrase family protein</fullName>
    </submittedName>
</protein>
<gene>
    <name evidence="6" type="ORF">OA50_05165</name>
</gene>
<comment type="similarity">
    <text evidence="1">Belongs to the 'phage' integrase family.</text>
</comment>
<dbReference type="Gene3D" id="1.10.443.10">
    <property type="entry name" value="Intergrase catalytic core"/>
    <property type="match status" value="1"/>
</dbReference>
<sequence length="389" mass="42885">MTKAPFDKLPRGLGLRQRKRSDGSWRVWWEPTGAERAEGAAPAELDAARPTWSLREAKRLKAEATGQAQPAPVSSGGRTIAALVETYKRAPRFGKLADATRTGYEADFRVIVEKWGTQPVASFTKPVIYTWWETLHGRSPTYAGKLIRSFSVLFTHAERLGWRPENSNPCRGLGMPGATRRKRHASWAEIDALLTTAERLDMHNMACGIALALFTGQRQSDVAGARIADMHRSNTLQLDGSPVTVWHLRRSKRGNLGSVPLHPEAAARVQALIDAAPEDEEQLLRDEATGQPYSLDLFRKRWASIRAAASKSCPSLLRPALQFRDLRRTFGVLARAAGALREDVADVLGNSADTNAGLGEVYMPSQFDTALRAVQAIKRPDTEGRKKSS</sequence>
<dbReference type="PANTHER" id="PTHR30629">
    <property type="entry name" value="PROPHAGE INTEGRASE"/>
    <property type="match status" value="1"/>
</dbReference>
<comment type="caution">
    <text evidence="6">The sequence shown here is derived from an EMBL/GenBank/DDBJ whole genome shotgun (WGS) entry which is preliminary data.</text>
</comment>
<dbReference type="InterPro" id="IPR010998">
    <property type="entry name" value="Integrase_recombinase_N"/>
</dbReference>
<dbReference type="Proteomes" id="UP000030960">
    <property type="component" value="Unassembled WGS sequence"/>
</dbReference>
<evidence type="ECO:0000256" key="3">
    <source>
        <dbReference type="ARBA" id="ARBA00023125"/>
    </source>
</evidence>
<evidence type="ECO:0000256" key="2">
    <source>
        <dbReference type="ARBA" id="ARBA00022908"/>
    </source>
</evidence>